<reference evidence="3 4" key="1">
    <citation type="submission" date="2018-06" db="EMBL/GenBank/DDBJ databases">
        <title>Novel Chryseobacterium species.</title>
        <authorList>
            <person name="Newman J."/>
            <person name="Hugo C."/>
            <person name="Oosthuizen L."/>
            <person name="Charimba G."/>
        </authorList>
    </citation>
    <scope>NUCLEOTIDE SEQUENCE [LARGE SCALE GENOMIC DNA]</scope>
    <source>
        <strain evidence="3 4">7_F195</strain>
    </source>
</reference>
<feature type="signal peptide" evidence="2">
    <location>
        <begin position="1"/>
        <end position="18"/>
    </location>
</feature>
<name>A0A3D9AQ05_9FLAO</name>
<comment type="caution">
    <text evidence="3">The sequence shown here is derived from an EMBL/GenBank/DDBJ whole genome shotgun (WGS) entry which is preliminary data.</text>
</comment>
<accession>A0A3D9AQ05</accession>
<feature type="chain" id="PRO_5017717324" evidence="2">
    <location>
        <begin position="19"/>
        <end position="177"/>
    </location>
</feature>
<keyword evidence="1" id="KW-0472">Membrane</keyword>
<dbReference type="RefSeq" id="WP_115930001.1">
    <property type="nucleotide sequence ID" value="NZ_QNVV01000024.1"/>
</dbReference>
<keyword evidence="2" id="KW-0732">Signal</keyword>
<keyword evidence="1" id="KW-1133">Transmembrane helix</keyword>
<proteinExistence type="predicted"/>
<dbReference type="EMBL" id="QNVV01000024">
    <property type="protein sequence ID" value="REC43413.1"/>
    <property type="molecule type" value="Genomic_DNA"/>
</dbReference>
<keyword evidence="4" id="KW-1185">Reference proteome</keyword>
<keyword evidence="1" id="KW-0812">Transmembrane</keyword>
<protein>
    <submittedName>
        <fullName evidence="3">Uncharacterized protein</fullName>
    </submittedName>
</protein>
<evidence type="ECO:0000256" key="1">
    <source>
        <dbReference type="SAM" id="Phobius"/>
    </source>
</evidence>
<dbReference type="AlphaFoldDB" id="A0A3D9AQ05"/>
<gene>
    <name evidence="3" type="ORF">DRF67_19625</name>
</gene>
<sequence>MKNILTTLCLVFFCLASAQVAIGKQTVASPSVSLDFGAANRGMILPWATSAAAVTSVANGTMIYDLSDKKIKVKYNAGWKDLSIDASGTTIDPVTSVDGVTIQNSATETGSAKVAVGTPTSVPGVLVLEDTNKAMVLPKASSPHLNIINPAPGMMVYDTNSKLLAVYNGKVWTFWKQ</sequence>
<evidence type="ECO:0000313" key="4">
    <source>
        <dbReference type="Proteomes" id="UP000256257"/>
    </source>
</evidence>
<dbReference type="OrthoDB" id="705292at2"/>
<feature type="transmembrane region" description="Helical" evidence="1">
    <location>
        <begin position="47"/>
        <end position="66"/>
    </location>
</feature>
<evidence type="ECO:0000256" key="2">
    <source>
        <dbReference type="SAM" id="SignalP"/>
    </source>
</evidence>
<evidence type="ECO:0000313" key="3">
    <source>
        <dbReference type="EMBL" id="REC43413.1"/>
    </source>
</evidence>
<dbReference type="Proteomes" id="UP000256257">
    <property type="component" value="Unassembled WGS sequence"/>
</dbReference>
<organism evidence="3 4">
    <name type="scientific">Chryseobacterium pennipullorum</name>
    <dbReference type="NCBI Taxonomy" id="2258963"/>
    <lineage>
        <taxon>Bacteria</taxon>
        <taxon>Pseudomonadati</taxon>
        <taxon>Bacteroidota</taxon>
        <taxon>Flavobacteriia</taxon>
        <taxon>Flavobacteriales</taxon>
        <taxon>Weeksellaceae</taxon>
        <taxon>Chryseobacterium group</taxon>
        <taxon>Chryseobacterium</taxon>
    </lineage>
</organism>